<evidence type="ECO:0000313" key="4">
    <source>
        <dbReference type="EMBL" id="CAE0241518.1"/>
    </source>
</evidence>
<evidence type="ECO:0000256" key="1">
    <source>
        <dbReference type="ARBA" id="ARBA00016556"/>
    </source>
</evidence>
<dbReference type="InterPro" id="IPR037357">
    <property type="entry name" value="COMMD5"/>
</dbReference>
<evidence type="ECO:0000259" key="3">
    <source>
        <dbReference type="PROSITE" id="PS51269"/>
    </source>
</evidence>
<dbReference type="AlphaFoldDB" id="A0A7S3CZ28"/>
<evidence type="ECO:0000313" key="5">
    <source>
        <dbReference type="EMBL" id="CAE0241526.1"/>
    </source>
</evidence>
<protein>
    <recommendedName>
        <fullName evidence="1">COMM domain-containing protein 5</fullName>
    </recommendedName>
</protein>
<dbReference type="GO" id="GO:0005634">
    <property type="term" value="C:nucleus"/>
    <property type="evidence" value="ECO:0007669"/>
    <property type="project" value="TreeGrafter"/>
</dbReference>
<name>A0A7S3CZ28_9EUKA</name>
<feature type="domain" description="COMM" evidence="3">
    <location>
        <begin position="145"/>
        <end position="209"/>
    </location>
</feature>
<dbReference type="PANTHER" id="PTHR15666:SF1">
    <property type="entry name" value="COMM DOMAIN-CONTAINING PROTEIN 5"/>
    <property type="match status" value="1"/>
</dbReference>
<dbReference type="Pfam" id="PF07258">
    <property type="entry name" value="COMM_domain"/>
    <property type="match status" value="1"/>
</dbReference>
<dbReference type="EMBL" id="HBIB01006026">
    <property type="protein sequence ID" value="CAE0241526.1"/>
    <property type="molecule type" value="Transcribed_RNA"/>
</dbReference>
<sequence>MSTPRSRTASKFGALRGGASDHLDTYFGVIVPKEVKETASSLGEVSQSAIRKLLQLGLSYLKTGDIDGDVASKLKEDEGNMKLLLGLTTCLREAIKHRVASNIVERDLITLKFPPAAAADIGKVVDASRDECEDVAREEVSVTPHLENVRWRVDVAISTSSSHRALKPSITMELSLTDGSVKTFEMSIEEFHELRYNVAKLLKEFHDMEKSQLFKITEAWEKALQQQAMKKAAASPKA</sequence>
<evidence type="ECO:0000256" key="2">
    <source>
        <dbReference type="ARBA" id="ARBA00093452"/>
    </source>
</evidence>
<gene>
    <name evidence="4" type="ORF">PBIL07802_LOCUS3680</name>
    <name evidence="5" type="ORF">PBIL07802_LOCUS3688</name>
</gene>
<dbReference type="Pfam" id="PF21672">
    <property type="entry name" value="COMM_HN"/>
    <property type="match status" value="1"/>
</dbReference>
<accession>A0A7S3CZ28</accession>
<dbReference type="PANTHER" id="PTHR15666">
    <property type="entry name" value="COMM DOMAIN CONTAINING PROTEIN 5"/>
    <property type="match status" value="1"/>
</dbReference>
<comment type="similarity">
    <text evidence="2">Belongs to the COMM domain-containing protein 5 family.</text>
</comment>
<dbReference type="InterPro" id="IPR017920">
    <property type="entry name" value="COMM"/>
</dbReference>
<organism evidence="4">
    <name type="scientific">Palpitomonas bilix</name>
    <dbReference type="NCBI Taxonomy" id="652834"/>
    <lineage>
        <taxon>Eukaryota</taxon>
        <taxon>Eukaryota incertae sedis</taxon>
    </lineage>
</organism>
<proteinExistence type="inferred from homology"/>
<reference evidence="4" key="1">
    <citation type="submission" date="2021-01" db="EMBL/GenBank/DDBJ databases">
        <authorList>
            <person name="Corre E."/>
            <person name="Pelletier E."/>
            <person name="Niang G."/>
            <person name="Scheremetjew M."/>
            <person name="Finn R."/>
            <person name="Kale V."/>
            <person name="Holt S."/>
            <person name="Cochrane G."/>
            <person name="Meng A."/>
            <person name="Brown T."/>
            <person name="Cohen L."/>
        </authorList>
    </citation>
    <scope>NUCLEOTIDE SEQUENCE</scope>
    <source>
        <strain evidence="4">NIES-2562</strain>
    </source>
</reference>
<dbReference type="PROSITE" id="PS51269">
    <property type="entry name" value="COMM"/>
    <property type="match status" value="1"/>
</dbReference>
<dbReference type="EMBL" id="HBIB01006015">
    <property type="protein sequence ID" value="CAE0241518.1"/>
    <property type="molecule type" value="Transcribed_RNA"/>
</dbReference>